<dbReference type="Proteomes" id="UP000192491">
    <property type="component" value="Unassembled WGS sequence"/>
</dbReference>
<feature type="transmembrane region" description="Helical" evidence="1">
    <location>
        <begin position="6"/>
        <end position="27"/>
    </location>
</feature>
<keyword evidence="1" id="KW-1133">Transmembrane helix</keyword>
<feature type="transmembrane region" description="Helical" evidence="1">
    <location>
        <begin position="34"/>
        <end position="63"/>
    </location>
</feature>
<keyword evidence="1" id="KW-0812">Transmembrane</keyword>
<evidence type="ECO:0000256" key="1">
    <source>
        <dbReference type="SAM" id="Phobius"/>
    </source>
</evidence>
<evidence type="ECO:0008006" key="4">
    <source>
        <dbReference type="Google" id="ProtNLM"/>
    </source>
</evidence>
<organism evidence="2 3">
    <name type="scientific">Thiothrix lacustris</name>
    <dbReference type="NCBI Taxonomy" id="525917"/>
    <lineage>
        <taxon>Bacteria</taxon>
        <taxon>Pseudomonadati</taxon>
        <taxon>Pseudomonadota</taxon>
        <taxon>Gammaproteobacteria</taxon>
        <taxon>Thiotrichales</taxon>
        <taxon>Thiotrichaceae</taxon>
        <taxon>Thiothrix</taxon>
    </lineage>
</organism>
<reference evidence="2 3" key="1">
    <citation type="submission" date="2017-01" db="EMBL/GenBank/DDBJ databases">
        <title>Novel large sulfur bacteria in the metagenomes of groundwater-fed chemosynthetic microbial mats in the Lake Huron basin.</title>
        <authorList>
            <person name="Sharrar A.M."/>
            <person name="Flood B.E."/>
            <person name="Bailey J.V."/>
            <person name="Jones D.S."/>
            <person name="Biddanda B."/>
            <person name="Ruberg S.A."/>
            <person name="Marcus D.N."/>
            <person name="Dick G.J."/>
        </authorList>
    </citation>
    <scope>NUCLEOTIDE SEQUENCE [LARGE SCALE GENOMIC DNA]</scope>
    <source>
        <strain evidence="2">A8</strain>
    </source>
</reference>
<comment type="caution">
    <text evidence="2">The sequence shown here is derived from an EMBL/GenBank/DDBJ whole genome shotgun (WGS) entry which is preliminary data.</text>
</comment>
<sequence>MATLWINTLVSVIGVLLGAFLAMGSVMSIANMQVAWAGALLIAAFGVPLAFAISGIGAWWAYAAGTTHLITYLIAFPWVYLAIFIAAMLLSFKF</sequence>
<evidence type="ECO:0000313" key="2">
    <source>
        <dbReference type="EMBL" id="OQW98018.1"/>
    </source>
</evidence>
<feature type="transmembrane region" description="Helical" evidence="1">
    <location>
        <begin position="69"/>
        <end position="92"/>
    </location>
</feature>
<accession>A0A1Y1Q704</accession>
<protein>
    <recommendedName>
        <fullName evidence="4">Major facilitator superfamily (MFS) profile domain-containing protein</fullName>
    </recommendedName>
</protein>
<proteinExistence type="predicted"/>
<dbReference type="AlphaFoldDB" id="A0A1Y1Q704"/>
<evidence type="ECO:0000313" key="3">
    <source>
        <dbReference type="Proteomes" id="UP000192491"/>
    </source>
</evidence>
<gene>
    <name evidence="2" type="ORF">BWK73_53475</name>
</gene>
<name>A0A1Y1Q704_9GAMM</name>
<dbReference type="EMBL" id="MTEJ01000781">
    <property type="protein sequence ID" value="OQW98018.1"/>
    <property type="molecule type" value="Genomic_DNA"/>
</dbReference>
<keyword evidence="1" id="KW-0472">Membrane</keyword>